<accession>A0A4W5KH67</accession>
<dbReference type="CDD" id="cd17039">
    <property type="entry name" value="Ubl_ubiquitin_like"/>
    <property type="match status" value="1"/>
</dbReference>
<reference evidence="3" key="1">
    <citation type="submission" date="2018-06" db="EMBL/GenBank/DDBJ databases">
        <title>Genome assembly of Danube salmon.</title>
        <authorList>
            <person name="Macqueen D.J."/>
            <person name="Gundappa M.K."/>
        </authorList>
    </citation>
    <scope>NUCLEOTIDE SEQUENCE [LARGE SCALE GENOMIC DNA]</scope>
</reference>
<evidence type="ECO:0000313" key="2">
    <source>
        <dbReference type="Ensembl" id="ENSHHUP00000016388.1"/>
    </source>
</evidence>
<keyword evidence="3" id="KW-1185">Reference proteome</keyword>
<dbReference type="Proteomes" id="UP000314982">
    <property type="component" value="Unassembled WGS sequence"/>
</dbReference>
<proteinExistence type="predicted"/>
<sequence length="76" mass="8443">MAKMYQVMVIGFRGEKMAIDVGNEAEWNSMTVLKLKVLQLTYTSKTLEDSHPLTYYGIQDKSMIQSVVQLPGGGTA</sequence>
<dbReference type="SUPFAM" id="SSF54236">
    <property type="entry name" value="Ubiquitin-like"/>
    <property type="match status" value="1"/>
</dbReference>
<reference evidence="2" key="2">
    <citation type="submission" date="2025-08" db="UniProtKB">
        <authorList>
            <consortium name="Ensembl"/>
        </authorList>
    </citation>
    <scope>IDENTIFICATION</scope>
</reference>
<evidence type="ECO:0000313" key="3">
    <source>
        <dbReference type="Proteomes" id="UP000314982"/>
    </source>
</evidence>
<reference evidence="2" key="3">
    <citation type="submission" date="2025-09" db="UniProtKB">
        <authorList>
            <consortium name="Ensembl"/>
        </authorList>
    </citation>
    <scope>IDENTIFICATION</scope>
</reference>
<dbReference type="InterPro" id="IPR029071">
    <property type="entry name" value="Ubiquitin-like_domsf"/>
</dbReference>
<dbReference type="InterPro" id="IPR000626">
    <property type="entry name" value="Ubiquitin-like_dom"/>
</dbReference>
<feature type="domain" description="Ubiquitin-like" evidence="1">
    <location>
        <begin position="39"/>
        <end position="73"/>
    </location>
</feature>
<dbReference type="STRING" id="62062.ENSHHUP00000016388"/>
<name>A0A4W5KH67_9TELE</name>
<protein>
    <recommendedName>
        <fullName evidence="1">Ubiquitin-like domain-containing protein</fullName>
    </recommendedName>
</protein>
<dbReference type="Ensembl" id="ENSHHUT00000016969.1">
    <property type="protein sequence ID" value="ENSHHUP00000016388.1"/>
    <property type="gene ID" value="ENSHHUG00000010199.1"/>
</dbReference>
<dbReference type="Gene3D" id="3.10.20.90">
    <property type="entry name" value="Phosphatidylinositol 3-kinase Catalytic Subunit, Chain A, domain 1"/>
    <property type="match status" value="1"/>
</dbReference>
<dbReference type="AlphaFoldDB" id="A0A4W5KH67"/>
<evidence type="ECO:0000259" key="1">
    <source>
        <dbReference type="PROSITE" id="PS50053"/>
    </source>
</evidence>
<organism evidence="2 3">
    <name type="scientific">Hucho hucho</name>
    <name type="common">huchen</name>
    <dbReference type="NCBI Taxonomy" id="62062"/>
    <lineage>
        <taxon>Eukaryota</taxon>
        <taxon>Metazoa</taxon>
        <taxon>Chordata</taxon>
        <taxon>Craniata</taxon>
        <taxon>Vertebrata</taxon>
        <taxon>Euteleostomi</taxon>
        <taxon>Actinopterygii</taxon>
        <taxon>Neopterygii</taxon>
        <taxon>Teleostei</taxon>
        <taxon>Protacanthopterygii</taxon>
        <taxon>Salmoniformes</taxon>
        <taxon>Salmonidae</taxon>
        <taxon>Salmoninae</taxon>
        <taxon>Hucho</taxon>
    </lineage>
</organism>
<dbReference type="GeneTree" id="ENSGT00990000204936"/>
<dbReference type="PROSITE" id="PS50053">
    <property type="entry name" value="UBIQUITIN_2"/>
    <property type="match status" value="1"/>
</dbReference>